<dbReference type="EMBL" id="PKMF04000019">
    <property type="protein sequence ID" value="KAK7858525.1"/>
    <property type="molecule type" value="Genomic_DNA"/>
</dbReference>
<reference evidence="8" key="2">
    <citation type="journal article" date="2018" name="Sci. Data">
        <title>The draft genome sequence of cork oak.</title>
        <authorList>
            <person name="Ramos A.M."/>
            <person name="Usie A."/>
            <person name="Barbosa P."/>
            <person name="Barros P.M."/>
            <person name="Capote T."/>
            <person name="Chaves I."/>
            <person name="Simoes F."/>
            <person name="Abreu I."/>
            <person name="Carrasquinho I."/>
            <person name="Faro C."/>
            <person name="Guimaraes J.B."/>
            <person name="Mendonca D."/>
            <person name="Nobrega F."/>
            <person name="Rodrigues L."/>
            <person name="Saibo N.J.M."/>
            <person name="Varela M.C."/>
            <person name="Egas C."/>
            <person name="Matos J."/>
            <person name="Miguel C.M."/>
            <person name="Oliveira M.M."/>
            <person name="Ricardo C.P."/>
            <person name="Goncalves S."/>
        </authorList>
    </citation>
    <scope>NUCLEOTIDE SEQUENCE [LARGE SCALE GENOMIC DNA]</scope>
    <source>
        <strain evidence="8">HL8</strain>
    </source>
</reference>
<keyword evidence="5" id="KW-0067">ATP-binding</keyword>
<feature type="region of interest" description="Disordered" evidence="6">
    <location>
        <begin position="52"/>
        <end position="106"/>
    </location>
</feature>
<evidence type="ECO:0000256" key="1">
    <source>
        <dbReference type="ARBA" id="ARBA00006529"/>
    </source>
</evidence>
<dbReference type="PANTHER" id="PTHR48016">
    <property type="entry name" value="MAP KINASE KINASE KINASE SSK2-RELATED-RELATED"/>
    <property type="match status" value="1"/>
</dbReference>
<comment type="similarity">
    <text evidence="1">Belongs to the protein kinase superfamily. STE Ser/Thr protein kinase family. MAP kinase kinase kinase subfamily.</text>
</comment>
<gene>
    <name evidence="8" type="primary">MAPKKK5_3</name>
    <name evidence="8" type="ORF">CFP56_012239</name>
</gene>
<dbReference type="PROSITE" id="PS50011">
    <property type="entry name" value="PROTEIN_KINASE_DOM"/>
    <property type="match status" value="1"/>
</dbReference>
<dbReference type="Gene3D" id="3.30.200.20">
    <property type="entry name" value="Phosphorylase Kinase, domain 1"/>
    <property type="match status" value="1"/>
</dbReference>
<dbReference type="Gene3D" id="1.10.510.10">
    <property type="entry name" value="Transferase(Phosphotransferase) domain 1"/>
    <property type="match status" value="2"/>
</dbReference>
<dbReference type="SUPFAM" id="SSF56112">
    <property type="entry name" value="Protein kinase-like (PK-like)"/>
    <property type="match status" value="1"/>
</dbReference>
<evidence type="ECO:0000259" key="7">
    <source>
        <dbReference type="PROSITE" id="PS50011"/>
    </source>
</evidence>
<keyword evidence="2" id="KW-0808">Transferase</keyword>
<name>A0AAW0M3T9_QUESU</name>
<dbReference type="GO" id="GO:0005524">
    <property type="term" value="F:ATP binding"/>
    <property type="evidence" value="ECO:0007669"/>
    <property type="project" value="UniProtKB-KW"/>
</dbReference>
<evidence type="ECO:0000256" key="2">
    <source>
        <dbReference type="ARBA" id="ARBA00022679"/>
    </source>
</evidence>
<evidence type="ECO:0000313" key="8">
    <source>
        <dbReference type="EMBL" id="KAK7858525.1"/>
    </source>
</evidence>
<sequence>MDYGDKSCRQEHTEKNGSESSREIPSTEMIPGFHPPAFFGYSAFSSDTSSLHSPLGAAMPLPSAPTSQPIAKSESVPAFSSDNSSLHSPLGAAMPSPSAPTPQPIAKSESVPMNNQWNKGKHIKSGAFGHVYVATNRETGALCAMKEVVLIPDDPGSAECIMQLQQLKHPNIVQYYGSEIVSILPVSCLDILNIVYISILEAMYEITVMHIQVNDRFYIYLEYVHPAITEPVVRNFTRHILSGLAYLHGKNTIRRDIKGANLLVNSSGVVKLADFGLAKHPVAAYRATKDAPPISETLSSEGREFLQCCLKRNPAERPSAAILLEHRFLKNMTGSYLIDVT</sequence>
<feature type="domain" description="Protein kinase" evidence="7">
    <location>
        <begin position="117"/>
        <end position="341"/>
    </location>
</feature>
<evidence type="ECO:0000256" key="3">
    <source>
        <dbReference type="ARBA" id="ARBA00022741"/>
    </source>
</evidence>
<reference evidence="8" key="1">
    <citation type="submission" date="2017-12" db="EMBL/GenBank/DDBJ databases">
        <authorList>
            <person name="Barbosa P."/>
            <person name="Usie A."/>
            <person name="Ramos A.M."/>
        </authorList>
    </citation>
    <scope>NUCLEOTIDE SEQUENCE</scope>
    <source>
        <strain evidence="8">HL8</strain>
        <tissue evidence="8">Leaves</tissue>
    </source>
</reference>
<comment type="caution">
    <text evidence="8">The sequence shown here is derived from an EMBL/GenBank/DDBJ whole genome shotgun (WGS) entry which is preliminary data.</text>
</comment>
<feature type="compositionally biased region" description="Polar residues" evidence="6">
    <location>
        <begin position="78"/>
        <end position="87"/>
    </location>
</feature>
<evidence type="ECO:0000256" key="6">
    <source>
        <dbReference type="SAM" id="MobiDB-lite"/>
    </source>
</evidence>
<dbReference type="AlphaFoldDB" id="A0AAW0M3T9"/>
<evidence type="ECO:0000256" key="5">
    <source>
        <dbReference type="ARBA" id="ARBA00022840"/>
    </source>
</evidence>
<dbReference type="GO" id="GO:0005737">
    <property type="term" value="C:cytoplasm"/>
    <property type="evidence" value="ECO:0007669"/>
    <property type="project" value="TreeGrafter"/>
</dbReference>
<organism evidence="8">
    <name type="scientific">Quercus suber</name>
    <name type="common">Cork oak</name>
    <dbReference type="NCBI Taxonomy" id="58331"/>
    <lineage>
        <taxon>Eukaryota</taxon>
        <taxon>Viridiplantae</taxon>
        <taxon>Streptophyta</taxon>
        <taxon>Embryophyta</taxon>
        <taxon>Tracheophyta</taxon>
        <taxon>Spermatophyta</taxon>
        <taxon>Magnoliopsida</taxon>
        <taxon>eudicotyledons</taxon>
        <taxon>Gunneridae</taxon>
        <taxon>Pentapetalae</taxon>
        <taxon>rosids</taxon>
        <taxon>fabids</taxon>
        <taxon>Fagales</taxon>
        <taxon>Fagaceae</taxon>
        <taxon>Quercus</taxon>
    </lineage>
</organism>
<dbReference type="Pfam" id="PF00069">
    <property type="entry name" value="Pkinase"/>
    <property type="match status" value="1"/>
</dbReference>
<evidence type="ECO:0000256" key="4">
    <source>
        <dbReference type="ARBA" id="ARBA00022777"/>
    </source>
</evidence>
<feature type="region of interest" description="Disordered" evidence="6">
    <location>
        <begin position="1"/>
        <end position="31"/>
    </location>
</feature>
<dbReference type="InterPro" id="IPR011009">
    <property type="entry name" value="Kinase-like_dom_sf"/>
</dbReference>
<proteinExistence type="inferred from homology"/>
<dbReference type="InterPro" id="IPR050538">
    <property type="entry name" value="MAP_kinase_kinase_kinase"/>
</dbReference>
<dbReference type="GO" id="GO:0004709">
    <property type="term" value="F:MAP kinase kinase kinase activity"/>
    <property type="evidence" value="ECO:0007669"/>
    <property type="project" value="TreeGrafter"/>
</dbReference>
<feature type="compositionally biased region" description="Basic and acidic residues" evidence="6">
    <location>
        <begin position="1"/>
        <end position="22"/>
    </location>
</feature>
<dbReference type="InterPro" id="IPR000719">
    <property type="entry name" value="Prot_kinase_dom"/>
</dbReference>
<keyword evidence="4 8" id="KW-0418">Kinase</keyword>
<accession>A0AAW0M3T9</accession>
<reference evidence="8" key="3">
    <citation type="submission" date="2023-07" db="EMBL/GenBank/DDBJ databases">
        <title>An improved reference 1 genome and first organelle genomes of Quercus suber.</title>
        <authorList>
            <consortium name="Genosuber Consortium"/>
            <person name="Usie A."/>
            <person name="Serra O."/>
            <person name="Barros P."/>
        </authorList>
    </citation>
    <scope>NUCLEOTIDE SEQUENCE</scope>
    <source>
        <strain evidence="8">HL8</strain>
        <tissue evidence="8">Leaves</tissue>
    </source>
</reference>
<keyword evidence="3" id="KW-0547">Nucleotide-binding</keyword>
<protein>
    <submittedName>
        <fullName evidence="8">Mitogen-activated protein kinase kinase kinase 5</fullName>
    </submittedName>
</protein>
<dbReference type="SMART" id="SM00220">
    <property type="entry name" value="S_TKc"/>
    <property type="match status" value="1"/>
</dbReference>
<dbReference type="PANTHER" id="PTHR48016:SF5">
    <property type="entry name" value="MITOGEN-ACTIVATED PROTEIN KINASE KINASE KINASE 5"/>
    <property type="match status" value="1"/>
</dbReference>